<feature type="domain" description="Toprim" evidence="13">
    <location>
        <begin position="4"/>
        <end position="87"/>
    </location>
</feature>
<dbReference type="SMART" id="SM00493">
    <property type="entry name" value="TOPRIM"/>
    <property type="match status" value="1"/>
</dbReference>
<keyword evidence="6 11" id="KW-0699">rRNA-binding</keyword>
<dbReference type="InterPro" id="IPR006171">
    <property type="entry name" value="TOPRIM_dom"/>
</dbReference>
<dbReference type="InterPro" id="IPR004466">
    <property type="entry name" value="RNase_M5"/>
</dbReference>
<evidence type="ECO:0000256" key="9">
    <source>
        <dbReference type="ARBA" id="ARBA00022842"/>
    </source>
</evidence>
<dbReference type="HAMAP" id="MF_01469">
    <property type="entry name" value="RNase_M5"/>
    <property type="match status" value="1"/>
</dbReference>
<evidence type="ECO:0000256" key="8">
    <source>
        <dbReference type="ARBA" id="ARBA00022801"/>
    </source>
</evidence>
<evidence type="ECO:0000256" key="1">
    <source>
        <dbReference type="ARBA" id="ARBA00022490"/>
    </source>
</evidence>
<dbReference type="InterPro" id="IPR025156">
    <property type="entry name" value="RNase_M5_C"/>
</dbReference>
<keyword evidence="8 11" id="KW-0378">Hydrolase</keyword>
<accession>A0ABW4ZY93</accession>
<keyword evidence="4 11" id="KW-0540">Nuclease</keyword>
<dbReference type="Pfam" id="PF13331">
    <property type="entry name" value="DUF4093"/>
    <property type="match status" value="1"/>
</dbReference>
<keyword evidence="9" id="KW-0460">Magnesium</keyword>
<evidence type="ECO:0000256" key="7">
    <source>
        <dbReference type="ARBA" id="ARBA00022759"/>
    </source>
</evidence>
<keyword evidence="15" id="KW-1185">Reference proteome</keyword>
<evidence type="ECO:0000256" key="3">
    <source>
        <dbReference type="ARBA" id="ARBA00022552"/>
    </source>
</evidence>
<dbReference type="RefSeq" id="WP_386046952.1">
    <property type="nucleotide sequence ID" value="NZ_JBHUIO010000006.1"/>
</dbReference>
<comment type="similarity">
    <text evidence="11">Belongs to the ribonuclease M5 family.</text>
</comment>
<name>A0ABW4ZY93_9BACL</name>
<evidence type="ECO:0000256" key="6">
    <source>
        <dbReference type="ARBA" id="ARBA00022730"/>
    </source>
</evidence>
<comment type="function">
    <text evidence="11">Required for correct processing of both the 5' and 3' ends of 5S rRNA precursor. Cleaves both sides of a double-stranded region yielding mature 5S rRNA in one step.</text>
</comment>
<evidence type="ECO:0000313" key="15">
    <source>
        <dbReference type="Proteomes" id="UP001597343"/>
    </source>
</evidence>
<keyword evidence="7 11" id="KW-0255">Endonuclease</keyword>
<dbReference type="SUPFAM" id="SSF110455">
    <property type="entry name" value="Toprim domain"/>
    <property type="match status" value="1"/>
</dbReference>
<evidence type="ECO:0000256" key="10">
    <source>
        <dbReference type="ARBA" id="ARBA00022884"/>
    </source>
</evidence>
<evidence type="ECO:0000256" key="12">
    <source>
        <dbReference type="NCBIfam" id="TIGR00334"/>
    </source>
</evidence>
<dbReference type="GO" id="GO:0043822">
    <property type="term" value="F:ribonuclease M5 activity"/>
    <property type="evidence" value="ECO:0007669"/>
    <property type="project" value="UniProtKB-EC"/>
</dbReference>
<protein>
    <recommendedName>
        <fullName evidence="11 12">Ribonuclease M5</fullName>
        <ecNumber evidence="11 12">3.1.26.8</ecNumber>
    </recommendedName>
    <alternativeName>
        <fullName evidence="11">RNase M5</fullName>
    </alternativeName>
    <alternativeName>
        <fullName evidence="11">Ribosomal RNA terminal maturase M5</fullName>
    </alternativeName>
</protein>
<dbReference type="PROSITE" id="PS50880">
    <property type="entry name" value="TOPRIM"/>
    <property type="match status" value="1"/>
</dbReference>
<evidence type="ECO:0000259" key="13">
    <source>
        <dbReference type="PROSITE" id="PS50880"/>
    </source>
</evidence>
<comment type="subcellular location">
    <subcellularLocation>
        <location evidence="11">Cytoplasm</location>
    </subcellularLocation>
</comment>
<dbReference type="Proteomes" id="UP001597343">
    <property type="component" value="Unassembled WGS sequence"/>
</dbReference>
<keyword evidence="1 11" id="KW-0963">Cytoplasm</keyword>
<gene>
    <name evidence="11 14" type="primary">rnmV</name>
    <name evidence="14" type="ORF">ACFSOY_11960</name>
</gene>
<keyword evidence="2 11" id="KW-0690">Ribosome biogenesis</keyword>
<evidence type="ECO:0000313" key="14">
    <source>
        <dbReference type="EMBL" id="MFD2170718.1"/>
    </source>
</evidence>
<dbReference type="NCBIfam" id="TIGR00334">
    <property type="entry name" value="5S_RNA_mat_M5"/>
    <property type="match status" value="1"/>
</dbReference>
<keyword evidence="5" id="KW-0479">Metal-binding</keyword>
<organism evidence="14 15">
    <name type="scientific">Tumebacillus lipolyticus</name>
    <dbReference type="NCBI Taxonomy" id="1280370"/>
    <lineage>
        <taxon>Bacteria</taxon>
        <taxon>Bacillati</taxon>
        <taxon>Bacillota</taxon>
        <taxon>Bacilli</taxon>
        <taxon>Bacillales</taxon>
        <taxon>Alicyclobacillaceae</taxon>
        <taxon>Tumebacillus</taxon>
    </lineage>
</organism>
<dbReference type="PANTHER" id="PTHR39156">
    <property type="entry name" value="RIBONUCLEASE M5"/>
    <property type="match status" value="1"/>
</dbReference>
<keyword evidence="10 11" id="KW-0694">RNA-binding</keyword>
<dbReference type="Gene3D" id="3.40.1360.10">
    <property type="match status" value="1"/>
</dbReference>
<evidence type="ECO:0000256" key="11">
    <source>
        <dbReference type="HAMAP-Rule" id="MF_01469"/>
    </source>
</evidence>
<keyword evidence="3 11" id="KW-0698">rRNA processing</keyword>
<evidence type="ECO:0000256" key="5">
    <source>
        <dbReference type="ARBA" id="ARBA00022723"/>
    </source>
</evidence>
<comment type="caution">
    <text evidence="14">The sequence shown here is derived from an EMBL/GenBank/DDBJ whole genome shotgun (WGS) entry which is preliminary data.</text>
</comment>
<comment type="catalytic activity">
    <reaction evidence="11">
        <text>Endonucleolytic cleavage of RNA, removing 21 and 42 nucleotides, respectively, from the 5'- and 3'-termini of a 5S-rRNA precursor.</text>
        <dbReference type="EC" id="3.1.26.8"/>
    </reaction>
</comment>
<sequence length="190" mass="21222">MRIKEVIVVEGYHDKQAIDAAVIADCLISGGSAVNETFLRQVERAARDRGVILFTDPDHAGERIRRIVARRVPGCKHAFLPRHEAMAGGDIGIENAKPDAIRRALESVRTDWAGEEPEFSWAEMTEYGLTAHPRAATRRQHLGEKLGIGYGNAKALWKKLNMLGVSREEFERVYQEIEPQFQLQGGKSSS</sequence>
<dbReference type="PANTHER" id="PTHR39156:SF2">
    <property type="entry name" value="DNA PRIMASE (BACTERIAL TYPE) AND SMALL PRIMASE-LIKE PROTEINS"/>
    <property type="match status" value="1"/>
</dbReference>
<evidence type="ECO:0000256" key="2">
    <source>
        <dbReference type="ARBA" id="ARBA00022517"/>
    </source>
</evidence>
<dbReference type="EMBL" id="JBHUIO010000006">
    <property type="protein sequence ID" value="MFD2170718.1"/>
    <property type="molecule type" value="Genomic_DNA"/>
</dbReference>
<dbReference type="Pfam" id="PF01751">
    <property type="entry name" value="Toprim"/>
    <property type="match status" value="1"/>
</dbReference>
<proteinExistence type="inferred from homology"/>
<reference evidence="15" key="1">
    <citation type="journal article" date="2019" name="Int. J. Syst. Evol. Microbiol.">
        <title>The Global Catalogue of Microorganisms (GCM) 10K type strain sequencing project: providing services to taxonomists for standard genome sequencing and annotation.</title>
        <authorList>
            <consortium name="The Broad Institute Genomics Platform"/>
            <consortium name="The Broad Institute Genome Sequencing Center for Infectious Disease"/>
            <person name="Wu L."/>
            <person name="Ma J."/>
        </authorList>
    </citation>
    <scope>NUCLEOTIDE SEQUENCE [LARGE SCALE GENOMIC DNA]</scope>
    <source>
        <strain evidence="15">CGMCC 1.13574</strain>
    </source>
</reference>
<dbReference type="EC" id="3.1.26.8" evidence="11 12"/>
<evidence type="ECO:0000256" key="4">
    <source>
        <dbReference type="ARBA" id="ARBA00022722"/>
    </source>
</evidence>